<keyword evidence="5" id="KW-1185">Reference proteome</keyword>
<proteinExistence type="predicted"/>
<dbReference type="Pfam" id="PF12796">
    <property type="entry name" value="Ank_2"/>
    <property type="match status" value="2"/>
</dbReference>
<feature type="repeat" description="ANK" evidence="3">
    <location>
        <begin position="31"/>
        <end position="63"/>
    </location>
</feature>
<evidence type="ECO:0000313" key="5">
    <source>
        <dbReference type="Proteomes" id="UP000241762"/>
    </source>
</evidence>
<dbReference type="PROSITE" id="PS50297">
    <property type="entry name" value="ANK_REP_REGION"/>
    <property type="match status" value="3"/>
</dbReference>
<protein>
    <submittedName>
        <fullName evidence="4">ANK repeat containing protein</fullName>
    </submittedName>
</protein>
<evidence type="ECO:0000256" key="2">
    <source>
        <dbReference type="ARBA" id="ARBA00023043"/>
    </source>
</evidence>
<dbReference type="Proteomes" id="UP000241762">
    <property type="component" value="Chromosome"/>
</dbReference>
<gene>
    <name evidence="4" type="ORF">phytr_4120</name>
</gene>
<evidence type="ECO:0000256" key="1">
    <source>
        <dbReference type="ARBA" id="ARBA00022737"/>
    </source>
</evidence>
<dbReference type="EMBL" id="CP027845">
    <property type="protein sequence ID" value="AVP87363.1"/>
    <property type="molecule type" value="Genomic_DNA"/>
</dbReference>
<reference evidence="4 5" key="1">
    <citation type="submission" date="2018-03" db="EMBL/GenBank/DDBJ databases">
        <title>A gene transfer event suggests a long-term partnership between eustigmatophyte algae and a novel lineage of endosymbiotic bacteria.</title>
        <authorList>
            <person name="Yurchenko T."/>
            <person name="Sevcikova T."/>
            <person name="Pribyl P."/>
            <person name="El Karkouri K."/>
            <person name="Klimes V."/>
            <person name="Amaral R."/>
            <person name="Zbrankova V."/>
            <person name="Kim E."/>
            <person name="Raoult D."/>
            <person name="Santos L.M.A."/>
            <person name="Elias M."/>
        </authorList>
    </citation>
    <scope>NUCLEOTIDE SEQUENCE [LARGE SCALE GENOMIC DNA]</scope>
    <source>
        <strain evidence="4">CCALA 838</strain>
    </source>
</reference>
<dbReference type="OrthoDB" id="7163289at2"/>
<feature type="repeat" description="ANK" evidence="3">
    <location>
        <begin position="64"/>
        <end position="96"/>
    </location>
</feature>
<dbReference type="PANTHER" id="PTHR24171">
    <property type="entry name" value="ANKYRIN REPEAT DOMAIN-CONTAINING PROTEIN 39-RELATED"/>
    <property type="match status" value="1"/>
</dbReference>
<dbReference type="AlphaFoldDB" id="A0A2P1P7X0"/>
<evidence type="ECO:0000256" key="3">
    <source>
        <dbReference type="PROSITE-ProRule" id="PRU00023"/>
    </source>
</evidence>
<dbReference type="PROSITE" id="PS50088">
    <property type="entry name" value="ANK_REPEAT"/>
    <property type="match status" value="5"/>
</dbReference>
<dbReference type="RefSeq" id="WP_106874229.1">
    <property type="nucleotide sequence ID" value="NZ_CP027845.1"/>
</dbReference>
<dbReference type="SUPFAM" id="SSF48403">
    <property type="entry name" value="Ankyrin repeat"/>
    <property type="match status" value="1"/>
</dbReference>
<feature type="repeat" description="ANK" evidence="3">
    <location>
        <begin position="97"/>
        <end position="129"/>
    </location>
</feature>
<sequence>MQEYNAKKISEFVDLNILDKIFWEEIERKNKLSTKLYYAVCNGDCTQVHLLIFQGANVNTIDSQGNSLVYIAAMKGRLDILKVLIDHSANFEAVNEKGCKPIYAAAICNQLDTMKYLVQTGADLGLHGYILLNTAVTNNDVILIDLLINRGLNLNTRDELGLSALHYAAQHESLEAIKYLVSKDADINTSSINGYKPIDYAICYNKYHAAMLLCSLGADITGHSWYFKKYSDQISIFGPLAQNLAAVLNIYCTFFQSDQDFKNGLLKNIIVMVKLFEQESNFDRIKEWLEDKNLGSLQELIDQLQALSKSYCKIKNKLKESKLETDNQIYEVMEKIDFNTLSNLLQGYHLELLKKASNLGYIQSIVPSLSRLEYIDVTKNSILSIKELSIVSHLNISDFSKLIDPLNITEVHNDDVEIREILGSINLD</sequence>
<dbReference type="PANTHER" id="PTHR24171:SF9">
    <property type="entry name" value="ANKYRIN REPEAT DOMAIN-CONTAINING PROTEIN 39"/>
    <property type="match status" value="1"/>
</dbReference>
<dbReference type="SMART" id="SM00248">
    <property type="entry name" value="ANK"/>
    <property type="match status" value="6"/>
</dbReference>
<dbReference type="KEGG" id="ptc:phytr_4120"/>
<organism evidence="4 5">
    <name type="scientific">Candidatus Phycorickettsia trachydisci</name>
    <dbReference type="NCBI Taxonomy" id="2115978"/>
    <lineage>
        <taxon>Bacteria</taxon>
        <taxon>Pseudomonadati</taxon>
        <taxon>Pseudomonadota</taxon>
        <taxon>Alphaproteobacteria</taxon>
        <taxon>Rickettsiales</taxon>
        <taxon>Rickettsiaceae</taxon>
        <taxon>Candidatus Phycorickettsia</taxon>
    </lineage>
</organism>
<dbReference type="InterPro" id="IPR002110">
    <property type="entry name" value="Ankyrin_rpt"/>
</dbReference>
<keyword evidence="1" id="KW-0677">Repeat</keyword>
<dbReference type="Gene3D" id="1.25.40.20">
    <property type="entry name" value="Ankyrin repeat-containing domain"/>
    <property type="match status" value="2"/>
</dbReference>
<dbReference type="InterPro" id="IPR036770">
    <property type="entry name" value="Ankyrin_rpt-contain_sf"/>
</dbReference>
<keyword evidence="2 3" id="KW-0040">ANK repeat</keyword>
<feature type="repeat" description="ANK" evidence="3">
    <location>
        <begin position="160"/>
        <end position="192"/>
    </location>
</feature>
<name>A0A2P1P7X0_9RICK</name>
<evidence type="ECO:0000313" key="4">
    <source>
        <dbReference type="EMBL" id="AVP87363.1"/>
    </source>
</evidence>
<feature type="repeat" description="ANK" evidence="3">
    <location>
        <begin position="127"/>
        <end position="159"/>
    </location>
</feature>
<accession>A0A2P1P7X0</accession>